<dbReference type="InterPro" id="IPR006619">
    <property type="entry name" value="PGRP_domain_met/bac"/>
</dbReference>
<dbReference type="PANTHER" id="PTHR11022">
    <property type="entry name" value="PEPTIDOGLYCAN RECOGNITION PROTEIN"/>
    <property type="match status" value="1"/>
</dbReference>
<name>A0A517QX31_9PLAN</name>
<feature type="region of interest" description="Disordered" evidence="2">
    <location>
        <begin position="72"/>
        <end position="94"/>
    </location>
</feature>
<evidence type="ECO:0000313" key="7">
    <source>
        <dbReference type="Proteomes" id="UP000317318"/>
    </source>
</evidence>
<dbReference type="GO" id="GO:0009253">
    <property type="term" value="P:peptidoglycan catabolic process"/>
    <property type="evidence" value="ECO:0007669"/>
    <property type="project" value="InterPro"/>
</dbReference>
<dbReference type="GO" id="GO:0008270">
    <property type="term" value="F:zinc ion binding"/>
    <property type="evidence" value="ECO:0007669"/>
    <property type="project" value="InterPro"/>
</dbReference>
<evidence type="ECO:0000256" key="1">
    <source>
        <dbReference type="ARBA" id="ARBA00007553"/>
    </source>
</evidence>
<dbReference type="RefSeq" id="WP_145362356.1">
    <property type="nucleotide sequence ID" value="NZ_CP036268.1"/>
</dbReference>
<proteinExistence type="inferred from homology"/>
<dbReference type="PANTHER" id="PTHR11022:SF41">
    <property type="entry name" value="PEPTIDOGLYCAN-RECOGNITION PROTEIN LC-RELATED"/>
    <property type="match status" value="1"/>
</dbReference>
<feature type="domain" description="Peptidoglycan recognition protein family" evidence="5">
    <location>
        <begin position="89"/>
        <end position="236"/>
    </location>
</feature>
<feature type="domain" description="N-acetylmuramoyl-L-alanine amidase" evidence="4">
    <location>
        <begin position="100"/>
        <end position="242"/>
    </location>
</feature>
<dbReference type="CDD" id="cd06583">
    <property type="entry name" value="PGRP"/>
    <property type="match status" value="1"/>
</dbReference>
<gene>
    <name evidence="6" type="ORF">Pan189_04850</name>
</gene>
<dbReference type="InterPro" id="IPR015510">
    <property type="entry name" value="PGRP"/>
</dbReference>
<organism evidence="6 7">
    <name type="scientific">Stratiformator vulcanicus</name>
    <dbReference type="NCBI Taxonomy" id="2527980"/>
    <lineage>
        <taxon>Bacteria</taxon>
        <taxon>Pseudomonadati</taxon>
        <taxon>Planctomycetota</taxon>
        <taxon>Planctomycetia</taxon>
        <taxon>Planctomycetales</taxon>
        <taxon>Planctomycetaceae</taxon>
        <taxon>Stratiformator</taxon>
    </lineage>
</organism>
<dbReference type="SMART" id="SM00701">
    <property type="entry name" value="PGRP"/>
    <property type="match status" value="1"/>
</dbReference>
<feature type="signal peptide" evidence="3">
    <location>
        <begin position="1"/>
        <end position="25"/>
    </location>
</feature>
<protein>
    <submittedName>
        <fullName evidence="6">N-acetylmuramoyl-L-alanine amidase</fullName>
    </submittedName>
</protein>
<dbReference type="SUPFAM" id="SSF55846">
    <property type="entry name" value="N-acetylmuramoyl-L-alanine amidase-like"/>
    <property type="match status" value="1"/>
</dbReference>
<dbReference type="OrthoDB" id="9811296at2"/>
<evidence type="ECO:0000313" key="6">
    <source>
        <dbReference type="EMBL" id="QDT36130.1"/>
    </source>
</evidence>
<reference evidence="6 7" key="1">
    <citation type="submission" date="2019-02" db="EMBL/GenBank/DDBJ databases">
        <title>Deep-cultivation of Planctomycetes and their phenomic and genomic characterization uncovers novel biology.</title>
        <authorList>
            <person name="Wiegand S."/>
            <person name="Jogler M."/>
            <person name="Boedeker C."/>
            <person name="Pinto D."/>
            <person name="Vollmers J."/>
            <person name="Rivas-Marin E."/>
            <person name="Kohn T."/>
            <person name="Peeters S.H."/>
            <person name="Heuer A."/>
            <person name="Rast P."/>
            <person name="Oberbeckmann S."/>
            <person name="Bunk B."/>
            <person name="Jeske O."/>
            <person name="Meyerdierks A."/>
            <person name="Storesund J.E."/>
            <person name="Kallscheuer N."/>
            <person name="Luecker S."/>
            <person name="Lage O.M."/>
            <person name="Pohl T."/>
            <person name="Merkel B.J."/>
            <person name="Hornburger P."/>
            <person name="Mueller R.-W."/>
            <person name="Bruemmer F."/>
            <person name="Labrenz M."/>
            <person name="Spormann A.M."/>
            <person name="Op den Camp H."/>
            <person name="Overmann J."/>
            <person name="Amann R."/>
            <person name="Jetten M.S.M."/>
            <person name="Mascher T."/>
            <person name="Medema M.H."/>
            <person name="Devos D.P."/>
            <person name="Kaster A.-K."/>
            <person name="Ovreas L."/>
            <person name="Rohde M."/>
            <person name="Galperin M.Y."/>
            <person name="Jogler C."/>
        </authorList>
    </citation>
    <scope>NUCLEOTIDE SEQUENCE [LARGE SCALE GENOMIC DNA]</scope>
    <source>
        <strain evidence="6 7">Pan189</strain>
    </source>
</reference>
<feature type="chain" id="PRO_5021890577" evidence="3">
    <location>
        <begin position="26"/>
        <end position="257"/>
    </location>
</feature>
<sequence length="257" mass="27965" precursor="true">MNPFARTIFSFAAGIFMLWAANAIASDGPSLGLPIKSESSGEASRRHPTAFFVTPGVMQRFRTGQVRAGLGGVPSVKTADPAVSEDSESQTQDIEGVLQTPPDETKIEKRDWQYLVIHHTATVRGSVATIDAAHRRRVDSDGNPWRGIGYHFVIGNGRGEDDGEVLPTFRWKEQLAGAHAGSKKFNNLGIGIALVGNFEQELPTERQTSALRKLIAELVDEFDIPPSAVMTHGQIRATKCPGRFFDLRDVMPAKASP</sequence>
<dbReference type="GO" id="GO:0008745">
    <property type="term" value="F:N-acetylmuramoyl-L-alanine amidase activity"/>
    <property type="evidence" value="ECO:0007669"/>
    <property type="project" value="InterPro"/>
</dbReference>
<keyword evidence="3" id="KW-0732">Signal</keyword>
<keyword evidence="7" id="KW-1185">Reference proteome</keyword>
<dbReference type="InterPro" id="IPR036505">
    <property type="entry name" value="Amidase/PGRP_sf"/>
</dbReference>
<dbReference type="InterPro" id="IPR002502">
    <property type="entry name" value="Amidase_domain"/>
</dbReference>
<evidence type="ECO:0000256" key="2">
    <source>
        <dbReference type="SAM" id="MobiDB-lite"/>
    </source>
</evidence>
<dbReference type="EMBL" id="CP036268">
    <property type="protein sequence ID" value="QDT36130.1"/>
    <property type="molecule type" value="Genomic_DNA"/>
</dbReference>
<comment type="similarity">
    <text evidence="1">Belongs to the N-acetylmuramoyl-L-alanine amidase 2 family.</text>
</comment>
<accession>A0A517QX31</accession>
<dbReference type="SMART" id="SM00644">
    <property type="entry name" value="Ami_2"/>
    <property type="match status" value="1"/>
</dbReference>
<evidence type="ECO:0000259" key="4">
    <source>
        <dbReference type="SMART" id="SM00644"/>
    </source>
</evidence>
<dbReference type="Gene3D" id="3.40.80.10">
    <property type="entry name" value="Peptidoglycan recognition protein-like"/>
    <property type="match status" value="1"/>
</dbReference>
<dbReference type="Pfam" id="PF01510">
    <property type="entry name" value="Amidase_2"/>
    <property type="match status" value="1"/>
</dbReference>
<dbReference type="KEGG" id="svp:Pan189_04850"/>
<evidence type="ECO:0000256" key="3">
    <source>
        <dbReference type="SAM" id="SignalP"/>
    </source>
</evidence>
<dbReference type="AlphaFoldDB" id="A0A517QX31"/>
<dbReference type="Proteomes" id="UP000317318">
    <property type="component" value="Chromosome"/>
</dbReference>
<evidence type="ECO:0000259" key="5">
    <source>
        <dbReference type="SMART" id="SM00701"/>
    </source>
</evidence>